<evidence type="ECO:0000313" key="5">
    <source>
        <dbReference type="Proteomes" id="UP000053593"/>
    </source>
</evidence>
<feature type="region of interest" description="Disordered" evidence="2">
    <location>
        <begin position="186"/>
        <end position="242"/>
    </location>
</feature>
<keyword evidence="5" id="KW-1185">Reference proteome</keyword>
<feature type="compositionally biased region" description="Basic and acidic residues" evidence="2">
    <location>
        <begin position="11"/>
        <end position="28"/>
    </location>
</feature>
<dbReference type="InterPro" id="IPR013087">
    <property type="entry name" value="Znf_C2H2_type"/>
</dbReference>
<evidence type="ECO:0000259" key="3">
    <source>
        <dbReference type="PROSITE" id="PS50157"/>
    </source>
</evidence>
<gene>
    <name evidence="4" type="ORF">GYMLUDRAFT_247084</name>
</gene>
<feature type="domain" description="C2H2-type" evidence="3">
    <location>
        <begin position="275"/>
        <end position="294"/>
    </location>
</feature>
<feature type="compositionally biased region" description="Polar residues" evidence="2">
    <location>
        <begin position="186"/>
        <end position="196"/>
    </location>
</feature>
<name>A0A0D0BQN0_9AGAR</name>
<dbReference type="OrthoDB" id="8117402at2759"/>
<evidence type="ECO:0000256" key="2">
    <source>
        <dbReference type="SAM" id="MobiDB-lite"/>
    </source>
</evidence>
<dbReference type="Proteomes" id="UP000053593">
    <property type="component" value="Unassembled WGS sequence"/>
</dbReference>
<feature type="compositionally biased region" description="Polar residues" evidence="2">
    <location>
        <begin position="32"/>
        <end position="63"/>
    </location>
</feature>
<feature type="region of interest" description="Disordered" evidence="2">
    <location>
        <begin position="1"/>
        <end position="63"/>
    </location>
</feature>
<dbReference type="EMBL" id="KN834791">
    <property type="protein sequence ID" value="KIK57451.1"/>
    <property type="molecule type" value="Genomic_DNA"/>
</dbReference>
<dbReference type="PROSITE" id="PS50157">
    <property type="entry name" value="ZINC_FINGER_C2H2_2"/>
    <property type="match status" value="1"/>
</dbReference>
<keyword evidence="1" id="KW-0863">Zinc-finger</keyword>
<dbReference type="GO" id="GO:0008270">
    <property type="term" value="F:zinc ion binding"/>
    <property type="evidence" value="ECO:0007669"/>
    <property type="project" value="UniProtKB-KW"/>
</dbReference>
<keyword evidence="1" id="KW-0862">Zinc</keyword>
<feature type="compositionally biased region" description="Polar residues" evidence="2">
    <location>
        <begin position="213"/>
        <end position="228"/>
    </location>
</feature>
<sequence>MRQFKALESARLYRDHHSPDSVREEAEHGAISNRQNILPDSSPSEGFSHYGGSNTATSAQTIDSSSPLQLDGFLWGNDDPLMNLPLVSDNHWAQSIANPANSGRQGSSPSTYEDLAIAFSKSQVTPWSADRFGMIDPEYALRSVELASGMLTTKDPPTGELFGATAEQCSPASDLSLGSSVEISSRSSPQLCSTNELAGVESPTFKRKKETDPPNQQPGSTIILNNNHPRQKRKKSQDKQPRVYHRCTMGCSELFSRRHDRLRHEVSKHGRECQYSCNQCGKFFSMEISLEKHQGKCSGLPGGLRWAKHFRGSS</sequence>
<dbReference type="SUPFAM" id="SSF57667">
    <property type="entry name" value="beta-beta-alpha zinc fingers"/>
    <property type="match status" value="1"/>
</dbReference>
<proteinExistence type="predicted"/>
<dbReference type="HOGENOM" id="CLU_885821_0_0_1"/>
<protein>
    <recommendedName>
        <fullName evidence="3">C2H2-type domain-containing protein</fullName>
    </recommendedName>
</protein>
<dbReference type="AlphaFoldDB" id="A0A0D0BQN0"/>
<dbReference type="Gene3D" id="3.30.160.60">
    <property type="entry name" value="Classic Zinc Finger"/>
    <property type="match status" value="1"/>
</dbReference>
<accession>A0A0D0BQN0</accession>
<keyword evidence="1" id="KW-0479">Metal-binding</keyword>
<organism evidence="4 5">
    <name type="scientific">Collybiopsis luxurians FD-317 M1</name>
    <dbReference type="NCBI Taxonomy" id="944289"/>
    <lineage>
        <taxon>Eukaryota</taxon>
        <taxon>Fungi</taxon>
        <taxon>Dikarya</taxon>
        <taxon>Basidiomycota</taxon>
        <taxon>Agaricomycotina</taxon>
        <taxon>Agaricomycetes</taxon>
        <taxon>Agaricomycetidae</taxon>
        <taxon>Agaricales</taxon>
        <taxon>Marasmiineae</taxon>
        <taxon>Omphalotaceae</taxon>
        <taxon>Collybiopsis</taxon>
        <taxon>Collybiopsis luxurians</taxon>
    </lineage>
</organism>
<reference evidence="4 5" key="1">
    <citation type="submission" date="2014-04" db="EMBL/GenBank/DDBJ databases">
        <title>Evolutionary Origins and Diversification of the Mycorrhizal Mutualists.</title>
        <authorList>
            <consortium name="DOE Joint Genome Institute"/>
            <consortium name="Mycorrhizal Genomics Consortium"/>
            <person name="Kohler A."/>
            <person name="Kuo A."/>
            <person name="Nagy L.G."/>
            <person name="Floudas D."/>
            <person name="Copeland A."/>
            <person name="Barry K.W."/>
            <person name="Cichocki N."/>
            <person name="Veneault-Fourrey C."/>
            <person name="LaButti K."/>
            <person name="Lindquist E.A."/>
            <person name="Lipzen A."/>
            <person name="Lundell T."/>
            <person name="Morin E."/>
            <person name="Murat C."/>
            <person name="Riley R."/>
            <person name="Ohm R."/>
            <person name="Sun H."/>
            <person name="Tunlid A."/>
            <person name="Henrissat B."/>
            <person name="Grigoriev I.V."/>
            <person name="Hibbett D.S."/>
            <person name="Martin F."/>
        </authorList>
    </citation>
    <scope>NUCLEOTIDE SEQUENCE [LARGE SCALE GENOMIC DNA]</scope>
    <source>
        <strain evidence="4 5">FD-317 M1</strain>
    </source>
</reference>
<dbReference type="InterPro" id="IPR036236">
    <property type="entry name" value="Znf_C2H2_sf"/>
</dbReference>
<evidence type="ECO:0000256" key="1">
    <source>
        <dbReference type="PROSITE-ProRule" id="PRU00042"/>
    </source>
</evidence>
<evidence type="ECO:0000313" key="4">
    <source>
        <dbReference type="EMBL" id="KIK57451.1"/>
    </source>
</evidence>